<feature type="compositionally biased region" description="Low complexity" evidence="2">
    <location>
        <begin position="465"/>
        <end position="474"/>
    </location>
</feature>
<feature type="region of interest" description="Disordered" evidence="2">
    <location>
        <begin position="342"/>
        <end position="414"/>
    </location>
</feature>
<feature type="compositionally biased region" description="Low complexity" evidence="2">
    <location>
        <begin position="380"/>
        <end position="414"/>
    </location>
</feature>
<proteinExistence type="predicted"/>
<dbReference type="AlphaFoldDB" id="A0A7S3VJ85"/>
<dbReference type="GO" id="GO:2001070">
    <property type="term" value="F:starch binding"/>
    <property type="evidence" value="ECO:0007669"/>
    <property type="project" value="InterPro"/>
</dbReference>
<feature type="compositionally biased region" description="Polar residues" evidence="2">
    <location>
        <begin position="1"/>
        <end position="25"/>
    </location>
</feature>
<dbReference type="InterPro" id="IPR002044">
    <property type="entry name" value="CBM20"/>
</dbReference>
<dbReference type="PROSITE" id="PS51166">
    <property type="entry name" value="CBM20"/>
    <property type="match status" value="1"/>
</dbReference>
<evidence type="ECO:0000313" key="4">
    <source>
        <dbReference type="EMBL" id="CAE0489731.1"/>
    </source>
</evidence>
<dbReference type="SMART" id="SM01065">
    <property type="entry name" value="CBM_2"/>
    <property type="match status" value="1"/>
</dbReference>
<evidence type="ECO:0000256" key="1">
    <source>
        <dbReference type="SAM" id="Coils"/>
    </source>
</evidence>
<feature type="region of interest" description="Disordered" evidence="2">
    <location>
        <begin position="1"/>
        <end position="57"/>
    </location>
</feature>
<name>A0A7S3VJ85_DUNTE</name>
<gene>
    <name evidence="4" type="ORF">DTER00134_LOCUS4802</name>
</gene>
<dbReference type="Gene3D" id="2.60.40.10">
    <property type="entry name" value="Immunoglobulins"/>
    <property type="match status" value="1"/>
</dbReference>
<dbReference type="InterPro" id="IPR013783">
    <property type="entry name" value="Ig-like_fold"/>
</dbReference>
<evidence type="ECO:0000259" key="3">
    <source>
        <dbReference type="PROSITE" id="PS51166"/>
    </source>
</evidence>
<dbReference type="EMBL" id="HBIP01008753">
    <property type="protein sequence ID" value="CAE0489731.1"/>
    <property type="molecule type" value="Transcribed_RNA"/>
</dbReference>
<accession>A0A7S3VJ85</accession>
<feature type="domain" description="CBM20" evidence="3">
    <location>
        <begin position="98"/>
        <end position="202"/>
    </location>
</feature>
<dbReference type="PANTHER" id="PTHR15048">
    <property type="entry name" value="STARCH-BINDING DOMAIN-CONTAINING PROTEIN 1"/>
    <property type="match status" value="1"/>
</dbReference>
<reference evidence="4" key="1">
    <citation type="submission" date="2021-01" db="EMBL/GenBank/DDBJ databases">
        <authorList>
            <person name="Corre E."/>
            <person name="Pelletier E."/>
            <person name="Niang G."/>
            <person name="Scheremetjew M."/>
            <person name="Finn R."/>
            <person name="Kale V."/>
            <person name="Holt S."/>
            <person name="Cochrane G."/>
            <person name="Meng A."/>
            <person name="Brown T."/>
            <person name="Cohen L."/>
        </authorList>
    </citation>
    <scope>NUCLEOTIDE SEQUENCE</scope>
    <source>
        <strain evidence="4">CCMP1320</strain>
    </source>
</reference>
<feature type="compositionally biased region" description="Low complexity" evidence="2">
    <location>
        <begin position="481"/>
        <end position="491"/>
    </location>
</feature>
<feature type="coiled-coil region" evidence="1">
    <location>
        <begin position="235"/>
        <end position="304"/>
    </location>
</feature>
<sequence>MQLHCPSNNLSTRGKKSQAPSSSVLCSPGPVLRRQQKGASTSGRHEPSKLSHSSLSTERLAVRKACQPLRSLMWDGSGGDMTLGEQLLSLREQDSMDEEDGPMATVNFHLRYKTNFGQGVKLIGSDPKLGNWDIRHALEMKYTPGDTWVASVELAAGGVYEYKYVIINYETKEALEWQNGSNAVLAIIMDDTEVEVFDNWGNNPGAMVRINNESITREGKLQRWAGYMGGFWKEAKRLQGELMQKNGENQGLRNELSQLRMELSLEQQARTEVMSQMKELKVENASLKNRLAQKTVELNRTLTEVLDMLDAGMLDGDDLLNVNGEAGSTEEEEDAQWLSQRGLGMGRGSSSDEYGSSLSRNDFGDTSSSYSSRNNHYGVSSWDEYSSSSDNSDNNIHSEHNGSSSSEYGYSNSGYQSRPSDILFGEVAAEGQGLGEPKKPLVGWEADAEAQARAAELEQYEQHHSGSAGYSSWRSSEDEVPSSSSLGSAPSRQGATW</sequence>
<dbReference type="PANTHER" id="PTHR15048:SF0">
    <property type="entry name" value="STARCH-BINDING DOMAIN-CONTAINING PROTEIN 1"/>
    <property type="match status" value="1"/>
</dbReference>
<feature type="compositionally biased region" description="Polar residues" evidence="2">
    <location>
        <begin position="364"/>
        <end position="378"/>
    </location>
</feature>
<dbReference type="Pfam" id="PF00686">
    <property type="entry name" value="CBM_20"/>
    <property type="match status" value="1"/>
</dbReference>
<feature type="compositionally biased region" description="Low complexity" evidence="2">
    <location>
        <begin position="348"/>
        <end position="359"/>
    </location>
</feature>
<organism evidence="4">
    <name type="scientific">Dunaliella tertiolecta</name>
    <name type="common">Green alga</name>
    <dbReference type="NCBI Taxonomy" id="3047"/>
    <lineage>
        <taxon>Eukaryota</taxon>
        <taxon>Viridiplantae</taxon>
        <taxon>Chlorophyta</taxon>
        <taxon>core chlorophytes</taxon>
        <taxon>Chlorophyceae</taxon>
        <taxon>CS clade</taxon>
        <taxon>Chlamydomonadales</taxon>
        <taxon>Dunaliellaceae</taxon>
        <taxon>Dunaliella</taxon>
    </lineage>
</organism>
<protein>
    <recommendedName>
        <fullName evidence="3">CBM20 domain-containing protein</fullName>
    </recommendedName>
</protein>
<keyword evidence="1" id="KW-0175">Coiled coil</keyword>
<dbReference type="GO" id="GO:0016020">
    <property type="term" value="C:membrane"/>
    <property type="evidence" value="ECO:0007669"/>
    <property type="project" value="TreeGrafter"/>
</dbReference>
<dbReference type="CDD" id="cd05467">
    <property type="entry name" value="CBM20"/>
    <property type="match status" value="1"/>
</dbReference>
<feature type="region of interest" description="Disordered" evidence="2">
    <location>
        <begin position="426"/>
        <end position="497"/>
    </location>
</feature>
<evidence type="ECO:0000256" key="2">
    <source>
        <dbReference type="SAM" id="MobiDB-lite"/>
    </source>
</evidence>
<dbReference type="SUPFAM" id="SSF49452">
    <property type="entry name" value="Starch-binding domain-like"/>
    <property type="match status" value="1"/>
</dbReference>
<dbReference type="InterPro" id="IPR013784">
    <property type="entry name" value="Carb-bd-like_fold"/>
</dbReference>